<evidence type="ECO:0000313" key="1">
    <source>
        <dbReference type="EMBL" id="MCG7980289.1"/>
    </source>
</evidence>
<dbReference type="Proteomes" id="UP000886674">
    <property type="component" value="Unassembled WGS sequence"/>
</dbReference>
<comment type="caution">
    <text evidence="1">The sequence shown here is derived from an EMBL/GenBank/DDBJ whole genome shotgun (WGS) entry which is preliminary data.</text>
</comment>
<name>A0A9E4TUD3_9GAMM</name>
<dbReference type="EMBL" id="JAEPCR010000119">
    <property type="protein sequence ID" value="MCG7980289.1"/>
    <property type="molecule type" value="Genomic_DNA"/>
</dbReference>
<accession>A0A9E4TUD3</accession>
<proteinExistence type="predicted"/>
<protein>
    <submittedName>
        <fullName evidence="1">Uncharacterized protein</fullName>
    </submittedName>
</protein>
<evidence type="ECO:0000313" key="2">
    <source>
        <dbReference type="Proteomes" id="UP000886674"/>
    </source>
</evidence>
<reference evidence="1" key="1">
    <citation type="journal article" date="2021" name="Proc. Natl. Acad. Sci. U.S.A.">
        <title>Global biogeography of chemosynthetic symbionts reveals both localized and globally distributed symbiont groups. .</title>
        <authorList>
            <person name="Osvatic J.T."/>
            <person name="Wilkins L.G.E."/>
            <person name="Leibrecht L."/>
            <person name="Leray M."/>
            <person name="Zauner S."/>
            <person name="Polzin J."/>
            <person name="Camacho Y."/>
            <person name="Gros O."/>
            <person name="van Gils J.A."/>
            <person name="Eisen J.A."/>
            <person name="Petersen J.M."/>
            <person name="Yuen B."/>
        </authorList>
    </citation>
    <scope>NUCLEOTIDE SEQUENCE</scope>
    <source>
        <strain evidence="1">MAGclacostrist055</strain>
    </source>
</reference>
<sequence length="70" mass="7740">MSTKPAATLRDEISHIAWSLKQEGFQDSEIASAMLEVAVNLSIINSNYTYSANWLRTTADFIESQGSKSN</sequence>
<organism evidence="1 2">
    <name type="scientific">Candidatus Thiodiazotropha taylori</name>
    <dbReference type="NCBI Taxonomy" id="2792791"/>
    <lineage>
        <taxon>Bacteria</taxon>
        <taxon>Pseudomonadati</taxon>
        <taxon>Pseudomonadota</taxon>
        <taxon>Gammaproteobacteria</taxon>
        <taxon>Chromatiales</taxon>
        <taxon>Sedimenticolaceae</taxon>
        <taxon>Candidatus Thiodiazotropha</taxon>
    </lineage>
</organism>
<dbReference type="AlphaFoldDB" id="A0A9E4TUD3"/>
<gene>
    <name evidence="1" type="ORF">JAY77_19345</name>
</gene>